<dbReference type="Proteomes" id="UP000276178">
    <property type="component" value="Unassembled WGS sequence"/>
</dbReference>
<name>A0A3M8AWC2_9BACL</name>
<reference evidence="2 3" key="1">
    <citation type="submission" date="2018-10" db="EMBL/GenBank/DDBJ databases">
        <title>Phylogenomics of Brevibacillus.</title>
        <authorList>
            <person name="Dunlap C."/>
        </authorList>
    </citation>
    <scope>NUCLEOTIDE SEQUENCE [LARGE SCALE GENOMIC DNA]</scope>
    <source>
        <strain evidence="2 3">NRRL NRS 1219</strain>
    </source>
</reference>
<feature type="region of interest" description="Disordered" evidence="1">
    <location>
        <begin position="33"/>
        <end position="102"/>
    </location>
</feature>
<proteinExistence type="predicted"/>
<evidence type="ECO:0000256" key="1">
    <source>
        <dbReference type="SAM" id="MobiDB-lite"/>
    </source>
</evidence>
<protein>
    <submittedName>
        <fullName evidence="2">Uncharacterized protein</fullName>
    </submittedName>
</protein>
<dbReference type="EMBL" id="RHHN01000037">
    <property type="protein sequence ID" value="RNB54977.1"/>
    <property type="molecule type" value="Genomic_DNA"/>
</dbReference>
<accession>A0A3M8AWC2</accession>
<organism evidence="2 3">
    <name type="scientific">Brevibacillus agri</name>
    <dbReference type="NCBI Taxonomy" id="51101"/>
    <lineage>
        <taxon>Bacteria</taxon>
        <taxon>Bacillati</taxon>
        <taxon>Bacillota</taxon>
        <taxon>Bacilli</taxon>
        <taxon>Bacillales</taxon>
        <taxon>Paenibacillaceae</taxon>
        <taxon>Brevibacillus</taxon>
    </lineage>
</organism>
<evidence type="ECO:0000313" key="2">
    <source>
        <dbReference type="EMBL" id="RNB54977.1"/>
    </source>
</evidence>
<evidence type="ECO:0000313" key="3">
    <source>
        <dbReference type="Proteomes" id="UP000276178"/>
    </source>
</evidence>
<gene>
    <name evidence="2" type="ORF">EB820_12915</name>
</gene>
<comment type="caution">
    <text evidence="2">The sequence shown here is derived from an EMBL/GenBank/DDBJ whole genome shotgun (WGS) entry which is preliminary data.</text>
</comment>
<dbReference type="GeneID" id="82813431"/>
<dbReference type="RefSeq" id="WP_005832161.1">
    <property type="nucleotide sequence ID" value="NZ_BJOD01000016.1"/>
</dbReference>
<sequence>MPYARTAGTIAKKRRCSTDGLQVANRTSRALGTARDVKRTPAQLQPMSAQALDNGRDGSRLGTGAQPAAVSGEARQDRMRPARPALKISSDLPPSSMAAFLA</sequence>
<dbReference type="AlphaFoldDB" id="A0A3M8AWC2"/>